<dbReference type="PANTHER" id="PTHR48022:SF5">
    <property type="entry name" value="ALPHA-GLUCOSIDES PERMEASE MPH2-RELATED"/>
    <property type="match status" value="1"/>
</dbReference>
<dbReference type="PROSITE" id="PS50850">
    <property type="entry name" value="MFS"/>
    <property type="match status" value="1"/>
</dbReference>
<feature type="transmembrane region" description="Helical" evidence="9">
    <location>
        <begin position="368"/>
        <end position="387"/>
    </location>
</feature>
<dbReference type="InterPro" id="IPR050360">
    <property type="entry name" value="MFS_Sugar_Transporters"/>
</dbReference>
<feature type="transmembrane region" description="Helical" evidence="9">
    <location>
        <begin position="496"/>
        <end position="512"/>
    </location>
</feature>
<dbReference type="OrthoDB" id="6612291at2759"/>
<dbReference type="GO" id="GO:0016020">
    <property type="term" value="C:membrane"/>
    <property type="evidence" value="ECO:0007669"/>
    <property type="project" value="UniProtKB-SubCell"/>
</dbReference>
<reference evidence="11 12" key="1">
    <citation type="submission" date="2016-04" db="EMBL/GenBank/DDBJ databases">
        <title>A degradative enzymes factory behind the ericoid mycorrhizal symbiosis.</title>
        <authorList>
            <consortium name="DOE Joint Genome Institute"/>
            <person name="Martino E."/>
            <person name="Morin E."/>
            <person name="Grelet G."/>
            <person name="Kuo A."/>
            <person name="Kohler A."/>
            <person name="Daghino S."/>
            <person name="Barry K."/>
            <person name="Choi C."/>
            <person name="Cichocki N."/>
            <person name="Clum A."/>
            <person name="Copeland A."/>
            <person name="Hainaut M."/>
            <person name="Haridas S."/>
            <person name="Labutti K."/>
            <person name="Lindquist E."/>
            <person name="Lipzen A."/>
            <person name="Khouja H.-R."/>
            <person name="Murat C."/>
            <person name="Ohm R."/>
            <person name="Olson A."/>
            <person name="Spatafora J."/>
            <person name="Veneault-Fourrey C."/>
            <person name="Henrissat B."/>
            <person name="Grigoriev I."/>
            <person name="Martin F."/>
            <person name="Perotto S."/>
        </authorList>
    </citation>
    <scope>NUCLEOTIDE SEQUENCE [LARGE SCALE GENOMIC DNA]</scope>
    <source>
        <strain evidence="11 12">F</strain>
    </source>
</reference>
<dbReference type="GO" id="GO:0000023">
    <property type="term" value="P:maltose metabolic process"/>
    <property type="evidence" value="ECO:0007669"/>
    <property type="project" value="UniProtKB-KW"/>
</dbReference>
<evidence type="ECO:0000259" key="10">
    <source>
        <dbReference type="PROSITE" id="PS50850"/>
    </source>
</evidence>
<evidence type="ECO:0000256" key="5">
    <source>
        <dbReference type="ARBA" id="ARBA00022989"/>
    </source>
</evidence>
<accession>A0A2J6R0J6</accession>
<organism evidence="11 12">
    <name type="scientific">Hyaloscypha variabilis (strain UAMH 11265 / GT02V1 / F)</name>
    <name type="common">Meliniomyces variabilis</name>
    <dbReference type="NCBI Taxonomy" id="1149755"/>
    <lineage>
        <taxon>Eukaryota</taxon>
        <taxon>Fungi</taxon>
        <taxon>Dikarya</taxon>
        <taxon>Ascomycota</taxon>
        <taxon>Pezizomycotina</taxon>
        <taxon>Leotiomycetes</taxon>
        <taxon>Helotiales</taxon>
        <taxon>Hyaloscyphaceae</taxon>
        <taxon>Hyaloscypha</taxon>
        <taxon>Hyaloscypha variabilis</taxon>
    </lineage>
</organism>
<feature type="transmembrane region" description="Helical" evidence="9">
    <location>
        <begin position="151"/>
        <end position="171"/>
    </location>
</feature>
<gene>
    <name evidence="11" type="ORF">L207DRAFT_558388</name>
</gene>
<name>A0A2J6R0J6_HYAVF</name>
<sequence>MSFSAGRKKSAAEPTLETSGAYYVEDVAAQVIREVNDNVEFQDIVRAAQQQSKEEQNMTLMEGLRTYPKAMAWSIALSTCIIMEGYDTIILGNFYGMPAFNKKYGTLDPATGEYSLTAPWQDGLSDGAGVGEILGLFISGWLADKFGYKRVLGGALIMITCFIFINFFAVNLAMLEVGEILCGIPWGVFQTITTTYAAEVCPVNLRAYLTTYVNLCWVIGQLLASGVLRGTLSLNSQWSYKIPFAIQWVWPVPIFIAVCLAPESPWWLIRKGRVEDAERAVERLGRKGDNFSAKNTVAFMVHTNEVEKKVQAGTSYLDCFKGKINLRRTEIACITWVCQQVCGSSFMGNSTYFYEQAGLATSNSFDMTIGQFALGAVGTVASWFLMAKVGRRTIYVSGLFALTIILLIIGFLGVPHQTSGLSWAAGSLLLIYTFVYDFTVGPVCYSLVAELPSSRLRQKTIVLARNLYNIVGTAYTGVIGLYMLNPTAWNWGPKAAFFWAGNCALCCIWAYFRLPEPKGRTYAELDLLFDKEVSARKFASTYVDPYEIHSADSEVERLDSTQKIG</sequence>
<feature type="transmembrane region" description="Helical" evidence="9">
    <location>
        <begin position="209"/>
        <end position="228"/>
    </location>
</feature>
<keyword evidence="3 8" id="KW-0813">Transport</keyword>
<comment type="subcellular location">
    <subcellularLocation>
        <location evidence="1">Membrane</location>
        <topology evidence="1">Multi-pass membrane protein</topology>
    </subcellularLocation>
</comment>
<evidence type="ECO:0000256" key="2">
    <source>
        <dbReference type="ARBA" id="ARBA00010992"/>
    </source>
</evidence>
<dbReference type="EMBL" id="KZ613960">
    <property type="protein sequence ID" value="PMD32044.1"/>
    <property type="molecule type" value="Genomic_DNA"/>
</dbReference>
<keyword evidence="7" id="KW-0462">Maltose metabolism</keyword>
<dbReference type="NCBIfam" id="TIGR00879">
    <property type="entry name" value="SP"/>
    <property type="match status" value="1"/>
</dbReference>
<proteinExistence type="inferred from homology"/>
<dbReference type="Gene3D" id="1.20.1250.20">
    <property type="entry name" value="MFS general substrate transporter like domains"/>
    <property type="match status" value="1"/>
</dbReference>
<evidence type="ECO:0000256" key="1">
    <source>
        <dbReference type="ARBA" id="ARBA00004141"/>
    </source>
</evidence>
<dbReference type="SUPFAM" id="SSF103473">
    <property type="entry name" value="MFS general substrate transporter"/>
    <property type="match status" value="1"/>
</dbReference>
<keyword evidence="5 9" id="KW-1133">Transmembrane helix</keyword>
<dbReference type="InterPro" id="IPR003663">
    <property type="entry name" value="Sugar/inositol_transpt"/>
</dbReference>
<evidence type="ECO:0000313" key="11">
    <source>
        <dbReference type="EMBL" id="PMD32044.1"/>
    </source>
</evidence>
<dbReference type="GO" id="GO:0005351">
    <property type="term" value="F:carbohydrate:proton symporter activity"/>
    <property type="evidence" value="ECO:0007669"/>
    <property type="project" value="TreeGrafter"/>
</dbReference>
<evidence type="ECO:0000256" key="6">
    <source>
        <dbReference type="ARBA" id="ARBA00023136"/>
    </source>
</evidence>
<dbReference type="Pfam" id="PF00083">
    <property type="entry name" value="Sugar_tr"/>
    <property type="match status" value="1"/>
</dbReference>
<dbReference type="InterPro" id="IPR005828">
    <property type="entry name" value="MFS_sugar_transport-like"/>
</dbReference>
<dbReference type="InterPro" id="IPR005829">
    <property type="entry name" value="Sugar_transporter_CS"/>
</dbReference>
<feature type="domain" description="Major facilitator superfamily (MFS) profile" evidence="10">
    <location>
        <begin position="73"/>
        <end position="518"/>
    </location>
</feature>
<protein>
    <submittedName>
        <fullName evidence="11">Sugar transporter</fullName>
    </submittedName>
</protein>
<dbReference type="PANTHER" id="PTHR48022">
    <property type="entry name" value="PLASTIDIC GLUCOSE TRANSPORTER 4"/>
    <property type="match status" value="1"/>
</dbReference>
<dbReference type="FunFam" id="1.20.1250.20:FF:000149">
    <property type="entry name" value="MFS transporter, SP family, general alpha glucoside:H+ symporter"/>
    <property type="match status" value="1"/>
</dbReference>
<evidence type="ECO:0000313" key="12">
    <source>
        <dbReference type="Proteomes" id="UP000235786"/>
    </source>
</evidence>
<evidence type="ECO:0000256" key="4">
    <source>
        <dbReference type="ARBA" id="ARBA00022692"/>
    </source>
</evidence>
<keyword evidence="6 9" id="KW-0472">Membrane</keyword>
<feature type="transmembrane region" description="Helical" evidence="9">
    <location>
        <begin position="331"/>
        <end position="348"/>
    </location>
</feature>
<evidence type="ECO:0000256" key="9">
    <source>
        <dbReference type="SAM" id="Phobius"/>
    </source>
</evidence>
<feature type="transmembrane region" description="Helical" evidence="9">
    <location>
        <begin position="248"/>
        <end position="269"/>
    </location>
</feature>
<dbReference type="AlphaFoldDB" id="A0A2J6R0J6"/>
<dbReference type="InterPro" id="IPR036259">
    <property type="entry name" value="MFS_trans_sf"/>
</dbReference>
<dbReference type="PROSITE" id="PS00217">
    <property type="entry name" value="SUGAR_TRANSPORT_2"/>
    <property type="match status" value="1"/>
</dbReference>
<keyword evidence="4 9" id="KW-0812">Transmembrane</keyword>
<feature type="transmembrane region" description="Helical" evidence="9">
    <location>
        <begin position="420"/>
        <end position="445"/>
    </location>
</feature>
<feature type="transmembrane region" description="Helical" evidence="9">
    <location>
        <begin position="466"/>
        <end position="484"/>
    </location>
</feature>
<evidence type="ECO:0000256" key="7">
    <source>
        <dbReference type="ARBA" id="ARBA00026248"/>
    </source>
</evidence>
<dbReference type="InterPro" id="IPR020846">
    <property type="entry name" value="MFS_dom"/>
</dbReference>
<evidence type="ECO:0000256" key="8">
    <source>
        <dbReference type="RuleBase" id="RU003346"/>
    </source>
</evidence>
<dbReference type="Proteomes" id="UP000235786">
    <property type="component" value="Unassembled WGS sequence"/>
</dbReference>
<feature type="transmembrane region" description="Helical" evidence="9">
    <location>
        <begin position="394"/>
        <end position="414"/>
    </location>
</feature>
<evidence type="ECO:0000256" key="3">
    <source>
        <dbReference type="ARBA" id="ARBA00022448"/>
    </source>
</evidence>
<keyword evidence="12" id="KW-1185">Reference proteome</keyword>
<comment type="similarity">
    <text evidence="2 8">Belongs to the major facilitator superfamily. Sugar transporter (TC 2.A.1.1) family.</text>
</comment>
<keyword evidence="11" id="KW-0762">Sugar transport</keyword>